<organism evidence="1 2">
    <name type="scientific">Cyclospora cayetanensis</name>
    <dbReference type="NCBI Taxonomy" id="88456"/>
    <lineage>
        <taxon>Eukaryota</taxon>
        <taxon>Sar</taxon>
        <taxon>Alveolata</taxon>
        <taxon>Apicomplexa</taxon>
        <taxon>Conoidasida</taxon>
        <taxon>Coccidia</taxon>
        <taxon>Eucoccidiorida</taxon>
        <taxon>Eimeriorina</taxon>
        <taxon>Eimeriidae</taxon>
        <taxon>Cyclospora</taxon>
    </lineage>
</organism>
<accession>A0A1D3D7F8</accession>
<dbReference type="Gene3D" id="1.10.150.670">
    <property type="entry name" value="Crossover junction endonuclease EME1, DNA-binding domain"/>
    <property type="match status" value="1"/>
</dbReference>
<sequence length="543" mass="57070">MQASPQREKAQQQAVAVFLPTLPQTSPLIGALTEHLLSSATPAAVITPESLKRQLNSLRETEGPQNSGLLEPPEGTAAGSLHHRKRQHWTPLQEAELLHRVSELQSACPTVCVLATRLPVASLFEQLAPRRRLEPPLAGEEGLLYPPDPPPTPGTAPSRLILVPLFRYDDEDGEGLGLAWGGEGSADCLNTPLDTAERPATAAVECARKAAAASAADAGFSCVSGLWGQAALQVGALRALEPTARILVVFVGTRTALTAPQPPPPEEEEAEHSAEALRILGADAAEAAPSATCRENAKLSAAAAPDTADAGAGGKGCGRKKVTSRRMKKRAHSRDLLSELDVLVCELLLLWQIDTAYEPTEEAAAALVGRLLKSAAASKQLRLLPKGKLRRLVASAREEPPAAACTAAAGGTDVVECAAESVPPDFPKMGTKADTVKRLWQAQLLQLPGVSEEVACAVSAAFPVPALLFERAAAEAAATKEAPSDSSRRKRRTHTDSGAPTLLQAELAAITVPGRCGERRVGDALARRILKVFALETDPEAPV</sequence>
<evidence type="ECO:0000313" key="1">
    <source>
        <dbReference type="EMBL" id="OEH79374.1"/>
    </source>
</evidence>
<dbReference type="VEuPathDB" id="ToxoDB:cyc_05894"/>
<comment type="caution">
    <text evidence="1">The sequence shown here is derived from an EMBL/GenBank/DDBJ whole genome shotgun (WGS) entry which is preliminary data.</text>
</comment>
<dbReference type="InterPro" id="IPR042530">
    <property type="entry name" value="EME1/EME2_C"/>
</dbReference>
<proteinExistence type="predicted"/>
<keyword evidence="2" id="KW-1185">Reference proteome</keyword>
<dbReference type="Proteomes" id="UP000095192">
    <property type="component" value="Unassembled WGS sequence"/>
</dbReference>
<name>A0A1D3D7F8_9EIME</name>
<protein>
    <submittedName>
        <fullName evidence="1">Uncharacterized protein</fullName>
    </submittedName>
</protein>
<gene>
    <name evidence="1" type="ORF">cyc_05894</name>
</gene>
<dbReference type="VEuPathDB" id="ToxoDB:LOC34622179"/>
<dbReference type="OrthoDB" id="10687926at2759"/>
<evidence type="ECO:0000313" key="2">
    <source>
        <dbReference type="Proteomes" id="UP000095192"/>
    </source>
</evidence>
<dbReference type="EMBL" id="JROU02000410">
    <property type="protein sequence ID" value="OEH79374.1"/>
    <property type="molecule type" value="Genomic_DNA"/>
</dbReference>
<reference evidence="1 2" key="1">
    <citation type="journal article" date="2016" name="BMC Genomics">
        <title>Comparative genomics reveals Cyclospora cayetanensis possesses coccidia-like metabolism and invasion components but unique surface antigens.</title>
        <authorList>
            <person name="Liu S."/>
            <person name="Wang L."/>
            <person name="Zheng H."/>
            <person name="Xu Z."/>
            <person name="Roellig D.M."/>
            <person name="Li N."/>
            <person name="Frace M.A."/>
            <person name="Tang K."/>
            <person name="Arrowood M.J."/>
            <person name="Moss D.M."/>
            <person name="Zhang L."/>
            <person name="Feng Y."/>
            <person name="Xiao L."/>
        </authorList>
    </citation>
    <scope>NUCLEOTIDE SEQUENCE [LARGE SCALE GENOMIC DNA]</scope>
    <source>
        <strain evidence="1 2">CHN_HEN01</strain>
    </source>
</reference>
<dbReference type="GeneID" id="34622179"/>
<dbReference type="AlphaFoldDB" id="A0A1D3D7F8"/>